<protein>
    <submittedName>
        <fullName evidence="1">Uncharacterized protein</fullName>
    </submittedName>
</protein>
<organism evidence="1">
    <name type="scientific">Brucella pituitosa</name>
    <dbReference type="NCBI Taxonomy" id="571256"/>
    <lineage>
        <taxon>Bacteria</taxon>
        <taxon>Pseudomonadati</taxon>
        <taxon>Pseudomonadota</taxon>
        <taxon>Alphaproteobacteria</taxon>
        <taxon>Hyphomicrobiales</taxon>
        <taxon>Brucellaceae</taxon>
        <taxon>Brucella/Ochrobactrum group</taxon>
        <taxon>Brucella</taxon>
    </lineage>
</organism>
<sequence>MLLYLPVRWLNWRDLLPISFHPFPISLRNQVSRGSVLLSGVTVNALAFTFRIAYQKAGCSIFVLMLNVPIAIEQPPSSWRGSSPYCGAARRKFHRRLKTP</sequence>
<proteinExistence type="predicted"/>
<accession>A0A643F589</accession>
<gene>
    <name evidence="1" type="ORF">F7Q93_00740</name>
</gene>
<dbReference type="EMBL" id="VZPE01000001">
    <property type="protein sequence ID" value="KAB0573064.1"/>
    <property type="molecule type" value="Genomic_DNA"/>
</dbReference>
<evidence type="ECO:0000313" key="1">
    <source>
        <dbReference type="EMBL" id="KAB0573064.1"/>
    </source>
</evidence>
<comment type="caution">
    <text evidence="1">The sequence shown here is derived from an EMBL/GenBank/DDBJ whole genome shotgun (WGS) entry which is preliminary data.</text>
</comment>
<name>A0A643F589_9HYPH</name>
<dbReference type="AlphaFoldDB" id="A0A643F589"/>
<reference evidence="1" key="1">
    <citation type="submission" date="2019-09" db="EMBL/GenBank/DDBJ databases">
        <title>Draft genome sequences of 48 bacterial type strains from the CCUG.</title>
        <authorList>
            <person name="Tunovic T."/>
            <person name="Pineiro-Iglesias B."/>
            <person name="Unosson C."/>
            <person name="Inganas E."/>
            <person name="Ohlen M."/>
            <person name="Cardew S."/>
            <person name="Jensie-Markopoulos S."/>
            <person name="Salva-Serra F."/>
            <person name="Jaen-Luchoro D."/>
            <person name="Karlsson R."/>
            <person name="Svensson-Stadler L."/>
            <person name="Chun J."/>
            <person name="Moore E."/>
        </authorList>
    </citation>
    <scope>NUCLEOTIDE SEQUENCE</scope>
    <source>
        <strain evidence="1">CCUG 50899</strain>
    </source>
</reference>